<reference evidence="5" key="2">
    <citation type="submission" date="2025-09" db="UniProtKB">
        <authorList>
            <consortium name="Ensembl"/>
        </authorList>
    </citation>
    <scope>IDENTIFICATION</scope>
</reference>
<evidence type="ECO:0000256" key="1">
    <source>
        <dbReference type="ARBA" id="ARBA00022490"/>
    </source>
</evidence>
<sequence length="212" mass="24449">TIKVCNKAPLVNENLKNCLNTRDGRVVASLVLDFLQVFDLDFSRSVFEPEISLESRDLLCKDLDLNPNPKSPLLLELVQRHHQHRTKDRTKDWTKDQGPSEKQLEWVRRRFDFYDRDGAGSINKDDAKRVFFDLFPKMNRHVLEQFVLEELRDRAGFETKGVSGLDPGLTRDPGLDSGLNPDPQRDLDLDHVDDGDSFFDDPLPAPQKTYGW</sequence>
<organism evidence="5 6">
    <name type="scientific">Periophthalmus magnuspinnatus</name>
    <dbReference type="NCBI Taxonomy" id="409849"/>
    <lineage>
        <taxon>Eukaryota</taxon>
        <taxon>Metazoa</taxon>
        <taxon>Chordata</taxon>
        <taxon>Craniata</taxon>
        <taxon>Vertebrata</taxon>
        <taxon>Euteleostomi</taxon>
        <taxon>Actinopterygii</taxon>
        <taxon>Neopterygii</taxon>
        <taxon>Teleostei</taxon>
        <taxon>Neoteleostei</taxon>
        <taxon>Acanthomorphata</taxon>
        <taxon>Gobiaria</taxon>
        <taxon>Gobiiformes</taxon>
        <taxon>Gobioidei</taxon>
        <taxon>Gobiidae</taxon>
        <taxon>Oxudercinae</taxon>
        <taxon>Periophthalmus</taxon>
    </lineage>
</organism>
<keyword evidence="2" id="KW-0206">Cytoskeleton</keyword>
<dbReference type="InterPro" id="IPR018993">
    <property type="entry name" value="FOP_dimerisation-dom_N"/>
</dbReference>
<evidence type="ECO:0000256" key="2">
    <source>
        <dbReference type="ARBA" id="ARBA00023212"/>
    </source>
</evidence>
<feature type="domain" description="EF-hand" evidence="4">
    <location>
        <begin position="102"/>
        <end position="137"/>
    </location>
</feature>
<dbReference type="Gene3D" id="1.10.238.10">
    <property type="entry name" value="EF-hand"/>
    <property type="match status" value="1"/>
</dbReference>
<reference evidence="5" key="1">
    <citation type="submission" date="2025-08" db="UniProtKB">
        <authorList>
            <consortium name="Ensembl"/>
        </authorList>
    </citation>
    <scope>IDENTIFICATION</scope>
</reference>
<dbReference type="PROSITE" id="PS50222">
    <property type="entry name" value="EF_HAND_2"/>
    <property type="match status" value="1"/>
</dbReference>
<dbReference type="InterPro" id="IPR011992">
    <property type="entry name" value="EF-hand-dom_pair"/>
</dbReference>
<dbReference type="PANTHER" id="PTHR15431">
    <property type="entry name" value="FGFR1 ONCOGENE PARTNER/LISH DOMAIN-CONTAINING PROTEIN"/>
    <property type="match status" value="1"/>
</dbReference>
<name>A0A3B3ZDM6_9GOBI</name>
<evidence type="ECO:0000256" key="3">
    <source>
        <dbReference type="SAM" id="MobiDB-lite"/>
    </source>
</evidence>
<evidence type="ECO:0000313" key="5">
    <source>
        <dbReference type="Ensembl" id="ENSPMGP00000002725.1"/>
    </source>
</evidence>
<evidence type="ECO:0000259" key="4">
    <source>
        <dbReference type="PROSITE" id="PS50222"/>
    </source>
</evidence>
<dbReference type="Gene3D" id="1.20.960.40">
    <property type="match status" value="1"/>
</dbReference>
<dbReference type="InterPro" id="IPR002048">
    <property type="entry name" value="EF_hand_dom"/>
</dbReference>
<keyword evidence="6" id="KW-1185">Reference proteome</keyword>
<dbReference type="GO" id="GO:0005813">
    <property type="term" value="C:centrosome"/>
    <property type="evidence" value="ECO:0007669"/>
    <property type="project" value="TreeGrafter"/>
</dbReference>
<dbReference type="GO" id="GO:0034453">
    <property type="term" value="P:microtubule anchoring"/>
    <property type="evidence" value="ECO:0007669"/>
    <property type="project" value="InterPro"/>
</dbReference>
<dbReference type="GO" id="GO:0005509">
    <property type="term" value="F:calcium ion binding"/>
    <property type="evidence" value="ECO:0007669"/>
    <property type="project" value="InterPro"/>
</dbReference>
<dbReference type="AlphaFoldDB" id="A0A3B3ZDM6"/>
<feature type="compositionally biased region" description="Basic and acidic residues" evidence="3">
    <location>
        <begin position="183"/>
        <end position="194"/>
    </location>
</feature>
<accession>A0A3B3ZDM6</accession>
<dbReference type="PANTHER" id="PTHR15431:SF9">
    <property type="entry name" value="CENTROSOMAL PROTEIN 43"/>
    <property type="match status" value="1"/>
</dbReference>
<dbReference type="Pfam" id="PF09398">
    <property type="entry name" value="FOP_dimer"/>
    <property type="match status" value="1"/>
</dbReference>
<dbReference type="SUPFAM" id="SSF47473">
    <property type="entry name" value="EF-hand"/>
    <property type="match status" value="1"/>
</dbReference>
<keyword evidence="1" id="KW-0963">Cytoplasm</keyword>
<protein>
    <recommendedName>
        <fullName evidence="4">EF-hand domain-containing protein</fullName>
    </recommendedName>
</protein>
<dbReference type="Proteomes" id="UP000261520">
    <property type="component" value="Unplaced"/>
</dbReference>
<proteinExistence type="predicted"/>
<feature type="region of interest" description="Disordered" evidence="3">
    <location>
        <begin position="159"/>
        <end position="212"/>
    </location>
</feature>
<dbReference type="Ensembl" id="ENSPMGT00000002885.1">
    <property type="protein sequence ID" value="ENSPMGP00000002725.1"/>
    <property type="gene ID" value="ENSPMGG00000002223.1"/>
</dbReference>
<evidence type="ECO:0000313" key="6">
    <source>
        <dbReference type="Proteomes" id="UP000261520"/>
    </source>
</evidence>